<feature type="active site" description="Proton acceptor" evidence="8">
    <location>
        <position position="101"/>
    </location>
</feature>
<dbReference type="NCBIfam" id="NF002290">
    <property type="entry name" value="PRK01213.1"/>
    <property type="match status" value="1"/>
</dbReference>
<dbReference type="InterPro" id="IPR041609">
    <property type="entry name" value="PurL_linker"/>
</dbReference>
<evidence type="ECO:0000313" key="12">
    <source>
        <dbReference type="EMBL" id="KRN24885.1"/>
    </source>
</evidence>
<dbReference type="FunFam" id="3.30.1330.10:FF:000004">
    <property type="entry name" value="Phosphoribosylformylglycinamidine synthase subunit PurL"/>
    <property type="match status" value="1"/>
</dbReference>
<feature type="binding site" evidence="8">
    <location>
        <position position="123"/>
    </location>
    <ligand>
        <name>Mg(2+)</name>
        <dbReference type="ChEBI" id="CHEBI:18420"/>
        <label>2</label>
    </ligand>
</feature>
<dbReference type="AlphaFoldDB" id="A0A0R2FFW7"/>
<evidence type="ECO:0000256" key="4">
    <source>
        <dbReference type="ARBA" id="ARBA00022741"/>
    </source>
</evidence>
<feature type="binding site" evidence="8">
    <location>
        <position position="276"/>
    </location>
    <ligand>
        <name>Mg(2+)</name>
        <dbReference type="ChEBI" id="CHEBI:18420"/>
        <label>2</label>
    </ligand>
</feature>
<dbReference type="Pfam" id="PF18072">
    <property type="entry name" value="FGAR-AT_linker"/>
    <property type="match status" value="1"/>
</dbReference>
<dbReference type="GO" id="GO:0000287">
    <property type="term" value="F:magnesium ion binding"/>
    <property type="evidence" value="ECO:0007669"/>
    <property type="project" value="UniProtKB-UniRule"/>
</dbReference>
<keyword evidence="5 8" id="KW-0658">Purine biosynthesis</keyword>
<comment type="caution">
    <text evidence="12">The sequence shown here is derived from an EMBL/GenBank/DDBJ whole genome shotgun (WGS) entry which is preliminary data.</text>
</comment>
<dbReference type="GO" id="GO:0005524">
    <property type="term" value="F:ATP binding"/>
    <property type="evidence" value="ECO:0007669"/>
    <property type="project" value="UniProtKB-UniRule"/>
</dbReference>
<dbReference type="PANTHER" id="PTHR43555">
    <property type="entry name" value="PHOSPHORIBOSYLFORMYLGLYCINAMIDINE SYNTHASE SUBUNIT PURL"/>
    <property type="match status" value="1"/>
</dbReference>
<feature type="binding site" evidence="8">
    <location>
        <position position="58"/>
    </location>
    <ligand>
        <name>ATP</name>
        <dbReference type="ChEBI" id="CHEBI:30616"/>
    </ligand>
</feature>
<dbReference type="Pfam" id="PF02769">
    <property type="entry name" value="AIRS_C"/>
    <property type="match status" value="2"/>
</dbReference>
<dbReference type="PIRSF" id="PIRSF001587">
    <property type="entry name" value="FGAM_synthase_II"/>
    <property type="match status" value="1"/>
</dbReference>
<feature type="binding site" evidence="8">
    <location>
        <position position="541"/>
    </location>
    <ligand>
        <name>substrate</name>
    </ligand>
</feature>
<evidence type="ECO:0000256" key="2">
    <source>
        <dbReference type="ARBA" id="ARBA00022598"/>
    </source>
</evidence>
<name>A0A0R2FFW7_9LACO</name>
<comment type="subunit">
    <text evidence="8">Monomer. Part of the FGAM synthase complex composed of 1 PurL, 1 PurQ and 2 PurS subunits.</text>
</comment>
<evidence type="ECO:0000259" key="10">
    <source>
        <dbReference type="Pfam" id="PF02769"/>
    </source>
</evidence>
<sequence length="737" mass="78386">MRMLQTELSPAQIKTEKPYRQWGLTDAEYDRFAEKLGRLPNLTEIGLASGMWSEHCAYKYSKPVLKTFWTKNDRVLMGPGEGAGVIAIGEGKAVVFKAESHNHPSAVEPYQGAATGVGGIIRDIFSIGAKPVAILDSLAFGYPDNAHTKQLIDQVVAGIGDYGNAIGIPTVGGETRFAPTYAQNPLVNAMCVGVMDESAIQRGKAAGTGNSLLYVGAKTGRDGINGASFASAEFSTEEEANRSAVQVGDPFMEKLLVDACLEVTRDHQEALVGMQDMGAAGLVSSTVEMADKAGYGMVLDLDLVPQREPNMTPFEIMLSESQERMMLCVKAGREAEVSAVFKQYDLDAVVIGHVTDDGRYTLLQHGETVCDVPVSLLTDDAPVYYQQGVKPQRLVHPATDFVPAVTDPEATLKKLLADPNVADKTSLYRRYDAQVQTNTIEGPGGDAAVIRVRGTHRALAMTTDSNGRYLALDPEVGGAITVAEAARNLVATGAEPIGITDCLNYGDPTKPEQFYSLQESAKGIVAATKALNTPVISGNVSLYNETNGEAIDPTPMIGMVGLIEDLTTITTPRFKTAGELIYLLGDTVADFNGSLLQQVETGTVAGNLMPLDLKLEQHVQQVVLSAIRQHLVSAAHDISDGGLAVALAEMTFHTGIGAQVKLALPAAQLFSETQSRFLVTIPTAQQSAFETLAGDTATLLGTTGGDQLAIAAADGRIEAPISALQTIWEESLPCLLK</sequence>
<evidence type="ECO:0000259" key="11">
    <source>
        <dbReference type="Pfam" id="PF18072"/>
    </source>
</evidence>
<comment type="pathway">
    <text evidence="8">Purine metabolism; IMP biosynthesis via de novo pathway; 5-amino-1-(5-phospho-D-ribosyl)imidazole from N(2)-formyl-N(1)-(5-phospho-D-ribosyl)glycinamide: step 1/2.</text>
</comment>
<dbReference type="UniPathway" id="UPA00074">
    <property type="reaction ID" value="UER00128"/>
</dbReference>
<keyword evidence="7 8" id="KW-0460">Magnesium</keyword>
<feature type="binding site" evidence="8">
    <location>
        <position position="539"/>
    </location>
    <ligand>
        <name>Mg(2+)</name>
        <dbReference type="ChEBI" id="CHEBI:18420"/>
        <label>1</label>
    </ligand>
</feature>
<feature type="domain" description="PurM-like C-terminal" evidence="10">
    <location>
        <begin position="577"/>
        <end position="706"/>
    </location>
</feature>
<feature type="binding site" evidence="8">
    <location>
        <begin position="100"/>
        <end position="103"/>
    </location>
    <ligand>
        <name>substrate</name>
    </ligand>
</feature>
<feature type="domain" description="PurM-like C-terminal" evidence="10">
    <location>
        <begin position="208"/>
        <end position="362"/>
    </location>
</feature>
<dbReference type="Proteomes" id="UP000050865">
    <property type="component" value="Unassembled WGS sequence"/>
</dbReference>
<feature type="binding site" evidence="8">
    <location>
        <position position="538"/>
    </location>
    <ligand>
        <name>ATP</name>
        <dbReference type="ChEBI" id="CHEBI:30616"/>
    </ligand>
</feature>
<dbReference type="GO" id="GO:0004642">
    <property type="term" value="F:phosphoribosylformylglycinamidine synthase activity"/>
    <property type="evidence" value="ECO:0007669"/>
    <property type="project" value="UniProtKB-UniRule"/>
</dbReference>
<evidence type="ECO:0000256" key="8">
    <source>
        <dbReference type="HAMAP-Rule" id="MF_00420"/>
    </source>
</evidence>
<dbReference type="EMBL" id="AYZJ01000020">
    <property type="protein sequence ID" value="KRN24885.1"/>
    <property type="molecule type" value="Genomic_DNA"/>
</dbReference>
<dbReference type="NCBIfam" id="TIGR01736">
    <property type="entry name" value="FGAM_synth_II"/>
    <property type="match status" value="1"/>
</dbReference>
<keyword evidence="1 8" id="KW-0963">Cytoplasm</keyword>
<keyword evidence="6 8" id="KW-0067">ATP-binding</keyword>
<comment type="caution">
    <text evidence="8">Lacks conserved residue(s) required for the propagation of feature annotation.</text>
</comment>
<dbReference type="PATRIC" id="fig|1423730.4.peg.1155"/>
<dbReference type="EC" id="6.3.5.3" evidence="8"/>
<dbReference type="Pfam" id="PF00586">
    <property type="entry name" value="AIRS"/>
    <property type="match status" value="2"/>
</dbReference>
<feature type="binding site" evidence="8">
    <location>
        <position position="246"/>
    </location>
    <ligand>
        <name>substrate</name>
    </ligand>
</feature>
<feature type="active site" evidence="8">
    <location>
        <position position="55"/>
    </location>
</feature>
<feature type="binding site" evidence="8">
    <location>
        <position position="99"/>
    </location>
    <ligand>
        <name>Mg(2+)</name>
        <dbReference type="ChEBI" id="CHEBI:18420"/>
        <label>1</label>
    </ligand>
</feature>
<dbReference type="GO" id="GO:0005737">
    <property type="term" value="C:cytoplasm"/>
    <property type="evidence" value="ECO:0007669"/>
    <property type="project" value="UniProtKB-SubCell"/>
</dbReference>
<dbReference type="STRING" id="1423730.FC75_GL001100"/>
<comment type="function">
    <text evidence="8">Part of the phosphoribosylformylglycinamidine synthase complex involved in the purines biosynthetic pathway. Catalyzes the ATP-dependent conversion of formylglycinamide ribonucleotide (FGAR) and glutamine to yield formylglycinamidine ribonucleotide (FGAM) and glutamate. The FGAM synthase complex is composed of three subunits. PurQ produces an ammonia molecule by converting glutamine to glutamate. PurL transfers the ammonia molecule to FGAR to form FGAM in an ATP-dependent manner. PurS interacts with PurQ and PurL and is thought to assist in the transfer of the ammonia molecule from PurQ to PurL.</text>
</comment>
<comment type="subcellular location">
    <subcellularLocation>
        <location evidence="8">Cytoplasm</location>
    </subcellularLocation>
</comment>
<dbReference type="InterPro" id="IPR010918">
    <property type="entry name" value="PurM-like_C_dom"/>
</dbReference>
<dbReference type="InterPro" id="IPR010074">
    <property type="entry name" value="PRibForGlyAmidine_synth_PurL"/>
</dbReference>
<evidence type="ECO:0000256" key="5">
    <source>
        <dbReference type="ARBA" id="ARBA00022755"/>
    </source>
</evidence>
<evidence type="ECO:0000256" key="7">
    <source>
        <dbReference type="ARBA" id="ARBA00022842"/>
    </source>
</evidence>
<dbReference type="SUPFAM" id="SSF55326">
    <property type="entry name" value="PurM N-terminal domain-like"/>
    <property type="match status" value="2"/>
</dbReference>
<keyword evidence="13" id="KW-1185">Reference proteome</keyword>
<keyword evidence="3 8" id="KW-0479">Metal-binding</keyword>
<dbReference type="GO" id="GO:0006189">
    <property type="term" value="P:'de novo' IMP biosynthetic process"/>
    <property type="evidence" value="ECO:0007669"/>
    <property type="project" value="UniProtKB-UniRule"/>
</dbReference>
<dbReference type="HAMAP" id="MF_00420">
    <property type="entry name" value="PurL_2"/>
    <property type="match status" value="1"/>
</dbReference>
<organism evidence="12 13">
    <name type="scientific">Lacticaseibacillus camelliae DSM 22697 = JCM 13995</name>
    <dbReference type="NCBI Taxonomy" id="1423730"/>
    <lineage>
        <taxon>Bacteria</taxon>
        <taxon>Bacillati</taxon>
        <taxon>Bacillota</taxon>
        <taxon>Bacilli</taxon>
        <taxon>Lactobacillales</taxon>
        <taxon>Lactobacillaceae</taxon>
        <taxon>Lacticaseibacillus</taxon>
    </lineage>
</organism>
<evidence type="ECO:0000256" key="1">
    <source>
        <dbReference type="ARBA" id="ARBA00022490"/>
    </source>
</evidence>
<keyword evidence="4 8" id="KW-0547">Nucleotide-binding</keyword>
<dbReference type="InterPro" id="IPR016188">
    <property type="entry name" value="PurM-like_N"/>
</dbReference>
<protein>
    <recommendedName>
        <fullName evidence="8">Phosphoribosylformylglycinamidine synthase subunit PurL</fullName>
        <shortName evidence="8">FGAM synthase</shortName>
        <ecNumber evidence="8">6.3.5.3</ecNumber>
    </recommendedName>
    <alternativeName>
        <fullName evidence="8">Formylglycinamide ribonucleotide amidotransferase subunit II</fullName>
        <shortName evidence="8">FGAR amidotransferase II</shortName>
        <shortName evidence="8">FGAR-AT II</shortName>
    </alternativeName>
    <alternativeName>
        <fullName evidence="8">Glutamine amidotransferase PurL</fullName>
    </alternativeName>
    <alternativeName>
        <fullName evidence="8">Phosphoribosylformylglycinamidine synthase subunit II</fullName>
    </alternativeName>
</protein>
<keyword evidence="2 8" id="KW-0436">Ligase</keyword>
<dbReference type="InterPro" id="IPR036676">
    <property type="entry name" value="PurM-like_C_sf"/>
</dbReference>
<comment type="catalytic activity">
    <reaction evidence="8">
        <text>N(2)-formyl-N(1)-(5-phospho-beta-D-ribosyl)glycinamide + L-glutamine + ATP + H2O = 2-formamido-N(1)-(5-O-phospho-beta-D-ribosyl)acetamidine + L-glutamate + ADP + phosphate + H(+)</text>
        <dbReference type="Rhea" id="RHEA:17129"/>
        <dbReference type="ChEBI" id="CHEBI:15377"/>
        <dbReference type="ChEBI" id="CHEBI:15378"/>
        <dbReference type="ChEBI" id="CHEBI:29985"/>
        <dbReference type="ChEBI" id="CHEBI:30616"/>
        <dbReference type="ChEBI" id="CHEBI:43474"/>
        <dbReference type="ChEBI" id="CHEBI:58359"/>
        <dbReference type="ChEBI" id="CHEBI:147286"/>
        <dbReference type="ChEBI" id="CHEBI:147287"/>
        <dbReference type="ChEBI" id="CHEBI:456216"/>
        <dbReference type="EC" id="6.3.5.3"/>
    </reaction>
</comment>
<dbReference type="PANTHER" id="PTHR43555:SF1">
    <property type="entry name" value="PHOSPHORIBOSYLFORMYLGLYCINAMIDINE SYNTHASE SUBUNIT PURL"/>
    <property type="match status" value="1"/>
</dbReference>
<accession>A0A0R2FFW7</accession>
<feature type="binding site" evidence="8">
    <location>
        <position position="122"/>
    </location>
    <ligand>
        <name>substrate</name>
    </ligand>
</feature>
<evidence type="ECO:0000256" key="6">
    <source>
        <dbReference type="ARBA" id="ARBA00022840"/>
    </source>
</evidence>
<proteinExistence type="inferred from homology"/>
<dbReference type="Gene3D" id="3.30.1330.10">
    <property type="entry name" value="PurM-like, N-terminal domain"/>
    <property type="match status" value="2"/>
</dbReference>
<dbReference type="CDD" id="cd02203">
    <property type="entry name" value="PurL_repeat1"/>
    <property type="match status" value="1"/>
</dbReference>
<dbReference type="SUPFAM" id="SSF56042">
    <property type="entry name" value="PurM C-terminal domain-like"/>
    <property type="match status" value="2"/>
</dbReference>
<dbReference type="InterPro" id="IPR036921">
    <property type="entry name" value="PurM-like_N_sf"/>
</dbReference>
<feature type="domain" description="PurM-like N-terminal" evidence="9">
    <location>
        <begin position="80"/>
        <end position="195"/>
    </location>
</feature>
<dbReference type="Gene3D" id="3.90.650.10">
    <property type="entry name" value="PurM-like C-terminal domain"/>
    <property type="match status" value="2"/>
</dbReference>
<feature type="domain" description="Phosphoribosylformylglycinamidine synthase linker" evidence="11">
    <location>
        <begin position="13"/>
        <end position="59"/>
    </location>
</feature>
<evidence type="ECO:0000256" key="3">
    <source>
        <dbReference type="ARBA" id="ARBA00022723"/>
    </source>
</evidence>
<feature type="binding site" evidence="8">
    <location>
        <position position="97"/>
    </location>
    <ligand>
        <name>ATP</name>
        <dbReference type="ChEBI" id="CHEBI:30616"/>
    </ligand>
</feature>
<feature type="binding site" evidence="8">
    <location>
        <begin position="320"/>
        <end position="322"/>
    </location>
    <ligand>
        <name>substrate</name>
    </ligand>
</feature>
<comment type="similarity">
    <text evidence="8">Belongs to the FGAMS family.</text>
</comment>
<evidence type="ECO:0000259" key="9">
    <source>
        <dbReference type="Pfam" id="PF00586"/>
    </source>
</evidence>
<gene>
    <name evidence="8" type="primary">purL</name>
    <name evidence="12" type="ORF">FC75_GL001100</name>
</gene>
<evidence type="ECO:0000313" key="13">
    <source>
        <dbReference type="Proteomes" id="UP000050865"/>
    </source>
</evidence>
<dbReference type="CDD" id="cd02204">
    <property type="entry name" value="PurL_repeat2"/>
    <property type="match status" value="1"/>
</dbReference>
<feature type="binding site" evidence="8">
    <location>
        <position position="501"/>
    </location>
    <ligand>
        <name>ATP</name>
        <dbReference type="ChEBI" id="CHEBI:30616"/>
    </ligand>
</feature>
<feature type="domain" description="PurM-like N-terminal" evidence="9">
    <location>
        <begin position="444"/>
        <end position="563"/>
    </location>
</feature>
<reference evidence="12 13" key="1">
    <citation type="journal article" date="2015" name="Genome Announc.">
        <title>Expanding the biotechnology potential of lactobacilli through comparative genomics of 213 strains and associated genera.</title>
        <authorList>
            <person name="Sun Z."/>
            <person name="Harris H.M."/>
            <person name="McCann A."/>
            <person name="Guo C."/>
            <person name="Argimon S."/>
            <person name="Zhang W."/>
            <person name="Yang X."/>
            <person name="Jeffery I.B."/>
            <person name="Cooney J.C."/>
            <person name="Kagawa T.F."/>
            <person name="Liu W."/>
            <person name="Song Y."/>
            <person name="Salvetti E."/>
            <person name="Wrobel A."/>
            <person name="Rasinkangas P."/>
            <person name="Parkhill J."/>
            <person name="Rea M.C."/>
            <person name="O'Sullivan O."/>
            <person name="Ritari J."/>
            <person name="Douillard F.P."/>
            <person name="Paul Ross R."/>
            <person name="Yang R."/>
            <person name="Briner A.E."/>
            <person name="Felis G.E."/>
            <person name="de Vos W.M."/>
            <person name="Barrangou R."/>
            <person name="Klaenhammer T.R."/>
            <person name="Caufield P.W."/>
            <person name="Cui Y."/>
            <person name="Zhang H."/>
            <person name="O'Toole P.W."/>
        </authorList>
    </citation>
    <scope>NUCLEOTIDE SEQUENCE [LARGE SCALE GENOMIC DNA]</scope>
    <source>
        <strain evidence="12 13">DSM 22697</strain>
    </source>
</reference>